<evidence type="ECO:0000256" key="2">
    <source>
        <dbReference type="ARBA" id="ARBA00022963"/>
    </source>
</evidence>
<accession>A0ABT4YS88</accession>
<comment type="caution">
    <text evidence="4">Lacks conserved residue(s) required for the propagation of feature annotation.</text>
</comment>
<keyword evidence="1" id="KW-0378">Hydrolase</keyword>
<evidence type="ECO:0000259" key="6">
    <source>
        <dbReference type="PROSITE" id="PS51635"/>
    </source>
</evidence>
<dbReference type="Proteomes" id="UP001210678">
    <property type="component" value="Unassembled WGS sequence"/>
</dbReference>
<keyword evidence="8" id="KW-1185">Reference proteome</keyword>
<dbReference type="RefSeq" id="WP_272136735.1">
    <property type="nucleotide sequence ID" value="NZ_JAQLOI010000001.1"/>
</dbReference>
<dbReference type="PROSITE" id="PS51635">
    <property type="entry name" value="PNPLA"/>
    <property type="match status" value="1"/>
</dbReference>
<dbReference type="Pfam" id="PF01734">
    <property type="entry name" value="Patatin"/>
    <property type="match status" value="1"/>
</dbReference>
<gene>
    <name evidence="7" type="ORF">PGX00_12050</name>
</gene>
<organism evidence="7 8">
    <name type="scientific">Vibrio algarum</name>
    <dbReference type="NCBI Taxonomy" id="3020714"/>
    <lineage>
        <taxon>Bacteria</taxon>
        <taxon>Pseudomonadati</taxon>
        <taxon>Pseudomonadota</taxon>
        <taxon>Gammaproteobacteria</taxon>
        <taxon>Vibrionales</taxon>
        <taxon>Vibrionaceae</taxon>
        <taxon>Vibrio</taxon>
    </lineage>
</organism>
<evidence type="ECO:0000256" key="1">
    <source>
        <dbReference type="ARBA" id="ARBA00022801"/>
    </source>
</evidence>
<evidence type="ECO:0000313" key="7">
    <source>
        <dbReference type="EMBL" id="MDB1124345.1"/>
    </source>
</evidence>
<keyword evidence="2" id="KW-0442">Lipid degradation</keyword>
<evidence type="ECO:0000313" key="8">
    <source>
        <dbReference type="Proteomes" id="UP001210678"/>
    </source>
</evidence>
<keyword evidence="5" id="KW-0732">Signal</keyword>
<name>A0ABT4YS88_9VIBR</name>
<dbReference type="InterPro" id="IPR002641">
    <property type="entry name" value="PNPLA_dom"/>
</dbReference>
<dbReference type="InterPro" id="IPR016035">
    <property type="entry name" value="Acyl_Trfase/lysoPLipase"/>
</dbReference>
<evidence type="ECO:0000256" key="5">
    <source>
        <dbReference type="SAM" id="SignalP"/>
    </source>
</evidence>
<proteinExistence type="predicted"/>
<protein>
    <submittedName>
        <fullName evidence="7">Patatin-like phospholipase family protein</fullName>
    </submittedName>
</protein>
<evidence type="ECO:0000256" key="4">
    <source>
        <dbReference type="PROSITE-ProRule" id="PRU01161"/>
    </source>
</evidence>
<feature type="chain" id="PRO_5046350681" evidence="5">
    <location>
        <begin position="21"/>
        <end position="453"/>
    </location>
</feature>
<reference evidence="7 8" key="1">
    <citation type="submission" date="2023-01" db="EMBL/GenBank/DDBJ databases">
        <title>Vibrio sp. KJ40-1 sp.nov, isolated from marine algae.</title>
        <authorList>
            <person name="Butt M."/>
            <person name="Kim J.M.J."/>
            <person name="Jeon C.O.C."/>
        </authorList>
    </citation>
    <scope>NUCLEOTIDE SEQUENCE [LARGE SCALE GENOMIC DNA]</scope>
    <source>
        <strain evidence="7 8">KJ40-1</strain>
    </source>
</reference>
<evidence type="ECO:0000256" key="3">
    <source>
        <dbReference type="ARBA" id="ARBA00023098"/>
    </source>
</evidence>
<feature type="signal peptide" evidence="5">
    <location>
        <begin position="1"/>
        <end position="20"/>
    </location>
</feature>
<dbReference type="SUPFAM" id="SSF52151">
    <property type="entry name" value="FabD/lysophospholipase-like"/>
    <property type="match status" value="1"/>
</dbReference>
<dbReference type="InterPro" id="IPR050301">
    <property type="entry name" value="NTE"/>
</dbReference>
<keyword evidence="3" id="KW-0443">Lipid metabolism</keyword>
<sequence>MKRWILVIWIAVATVGSTYAATVGSTYAATMNNSYSKKNLASAYSIKNFAEQTPGGDYTIVLALSGGGTRAAAIAYGVLKALRAETLPENDHQSLLDEVDVISSVSGGSFVAAYYGLFGEKIFSQFEEDFLYYDVDGDLVGALLDPTKWFSDQNRTDKAIEYYQNRLFKGATFADLQQAGGPLVIINASDLGNGVRFSFLQEYFDPLCSELSSYPVANAVAASSAVPVVFNPVVLKNHDTCDTSKNRFLEGDVGNVPAITRSTVYGLLGYKDKEKRKFVHLIDGGITDNLGLLSLYDTAKIAGRDLEFYESRRKKPSSHYVIISVDASAVPENSFNLSAEEPSITDTVSAMSNIQFLRYNASTRNTVEEWMQEYVETSAEYGNSVKTYFVNINLSPSAVLDDKTRKFLNDIPTALSLEKEQVDAAILEGYSQLQNNPDFVRFRQDIRKDMKKD</sequence>
<dbReference type="EMBL" id="JAQLOI010000001">
    <property type="protein sequence ID" value="MDB1124345.1"/>
    <property type="molecule type" value="Genomic_DNA"/>
</dbReference>
<dbReference type="Gene3D" id="3.40.1090.10">
    <property type="entry name" value="Cytosolic phospholipase A2 catalytic domain"/>
    <property type="match status" value="1"/>
</dbReference>
<feature type="domain" description="PNPLA" evidence="6">
    <location>
        <begin position="62"/>
        <end position="263"/>
    </location>
</feature>
<dbReference type="PANTHER" id="PTHR14226:SF78">
    <property type="entry name" value="SLR0060 PROTEIN"/>
    <property type="match status" value="1"/>
</dbReference>
<comment type="caution">
    <text evidence="7">The sequence shown here is derived from an EMBL/GenBank/DDBJ whole genome shotgun (WGS) entry which is preliminary data.</text>
</comment>
<dbReference type="PANTHER" id="PTHR14226">
    <property type="entry name" value="NEUROPATHY TARGET ESTERASE/SWISS CHEESE D.MELANOGASTER"/>
    <property type="match status" value="1"/>
</dbReference>